<feature type="compositionally biased region" description="Gly residues" evidence="1">
    <location>
        <begin position="706"/>
        <end position="721"/>
    </location>
</feature>
<feature type="compositionally biased region" description="Basic and acidic residues" evidence="1">
    <location>
        <begin position="740"/>
        <end position="768"/>
    </location>
</feature>
<feature type="compositionally biased region" description="Low complexity" evidence="1">
    <location>
        <begin position="1011"/>
        <end position="1032"/>
    </location>
</feature>
<dbReference type="AlphaFoldDB" id="A0A1H4VJE4"/>
<dbReference type="Proteomes" id="UP000182241">
    <property type="component" value="Unassembled WGS sequence"/>
</dbReference>
<dbReference type="EMBL" id="FNSA01000003">
    <property type="protein sequence ID" value="SEC80464.1"/>
    <property type="molecule type" value="Genomic_DNA"/>
</dbReference>
<keyword evidence="3" id="KW-1185">Reference proteome</keyword>
<dbReference type="STRING" id="57704.SAMN04489793_3231"/>
<feature type="compositionally biased region" description="Polar residues" evidence="1">
    <location>
        <begin position="1"/>
        <end position="11"/>
    </location>
</feature>
<sequence length="1055" mass="103840">MTTPDPTQQQVRIPAVDRATVADPNGPSPTTAPQEGLPRMLTDEEIAASKGQPSPAIARPPAPTKMDTPDPFHRAGPMPAVNRAAFDRTSAPFTNTSPGMPTAAQPQPTPAQAANTDPDMRAATRPDQAASTSAAPDTAPAASQPAADTAPASSAGDAAPHAQPASTPDAAASSAQPAAAPDSANAHAAPAADSAPHAQPSSSTPDAPTSSASSAAPDAAPQAQPAAAQAAAPDAGQAHAQPAASAGQAPHAAPSAAPSAGSQPAAAAAQNTSSAAAAKPAAQTGAHSAANAAAKGAGAAKIQPAHAPNPSWKSIGNVALKGQTSGITGKGFKAAPVSGVKKLLTNQVRTGQTVSNMVGKKAIAKLGAKGIAASGIKLGARALPIAGSIIGAYVAYQNFKEGDWVGGVLGVVSMIPGPIGWIGLGASALWETFGGGAKTFPMWEAPDGTSTYILQASAKDAAGVQEADAGLRDTQAGVFSFQDGPNGTVWGETPPDPILLNTPEVAKALTDWLGGLTDLFAQVDQELTSSGEPYLTQYRQSLLPHLTAMAKLKDQIGDLNAQLKTASDSAGTAYKAVLTGNRAVRDRLSTDGKVGDSAWATTMKNGIEKGVAGLSGANEKITKLFATAPPPALTSKYSTTAGNGNPEKAPDKETKPNPTPSVTPSAVAPSATPGGKTPATQTPSTPAAQTPITPSVKSPLSSNPLGTGGGSPLGSGLGGGSPLSSSGAKPLETGSNKLESPSKKLDDKDKDSKKLDDKRSDERKDTKPRPLSTARPDQNAAGAAPAAAGKQDTAIKPPAPLPQPTPEGAAKPGGTPEAPKTGPQKVDFKGQQIEFPDPKTAKLAQILGAADPTKPVSLADAAAQAGLNPPVPGQDPGKQVAPVDAKPGDVLVAGDKKFMLLGDGKFYDLQDYKTIGSEQLPKDLGSRGGYFHLTDPTAQQGGAAPVSGQTGGVPFGVPGGAAPQAGAIDPAAAGSGTAPNADPPKDPPAGGSQPPAGGGAQPPAGGGGVPASGSPGVPSKGAPGSGPANAAATDTGAGSNPPSASTQALDPSGVR</sequence>
<dbReference type="RefSeq" id="WP_139286208.1">
    <property type="nucleotide sequence ID" value="NZ_FNSA01000003.1"/>
</dbReference>
<organism evidence="2 3">
    <name type="scientific">Tsukamurella tyrosinosolvens</name>
    <dbReference type="NCBI Taxonomy" id="57704"/>
    <lineage>
        <taxon>Bacteria</taxon>
        <taxon>Bacillati</taxon>
        <taxon>Actinomycetota</taxon>
        <taxon>Actinomycetes</taxon>
        <taxon>Mycobacteriales</taxon>
        <taxon>Tsukamurellaceae</taxon>
        <taxon>Tsukamurella</taxon>
    </lineage>
</organism>
<reference evidence="3" key="1">
    <citation type="submission" date="2016-10" db="EMBL/GenBank/DDBJ databases">
        <authorList>
            <person name="Varghese N."/>
            <person name="Submissions S."/>
        </authorList>
    </citation>
    <scope>NUCLEOTIDE SEQUENCE [LARGE SCALE GENOMIC DNA]</scope>
    <source>
        <strain evidence="3">DSM 44234</strain>
    </source>
</reference>
<feature type="compositionally biased region" description="Low complexity" evidence="1">
    <location>
        <begin position="677"/>
        <end position="705"/>
    </location>
</feature>
<accession>A0A1H4VJE4</accession>
<dbReference type="OrthoDB" id="4628358at2"/>
<feature type="compositionally biased region" description="Low complexity" evidence="1">
    <location>
        <begin position="126"/>
        <end position="272"/>
    </location>
</feature>
<feature type="region of interest" description="Disordered" evidence="1">
    <location>
        <begin position="630"/>
        <end position="836"/>
    </location>
</feature>
<evidence type="ECO:0000313" key="2">
    <source>
        <dbReference type="EMBL" id="SEC80464.1"/>
    </source>
</evidence>
<feature type="compositionally biased region" description="Polar residues" evidence="1">
    <location>
        <begin position="1036"/>
        <end position="1049"/>
    </location>
</feature>
<proteinExistence type="predicted"/>
<gene>
    <name evidence="2" type="ORF">SAMN04489793_3231</name>
</gene>
<feature type="compositionally biased region" description="Low complexity" evidence="1">
    <location>
        <begin position="960"/>
        <end position="980"/>
    </location>
</feature>
<feature type="compositionally biased region" description="Gly residues" evidence="1">
    <location>
        <begin position="949"/>
        <end position="959"/>
    </location>
</feature>
<feature type="compositionally biased region" description="Low complexity" evidence="1">
    <location>
        <begin position="780"/>
        <end position="789"/>
    </location>
</feature>
<feature type="region of interest" description="Disordered" evidence="1">
    <location>
        <begin position="865"/>
        <end position="884"/>
    </location>
</feature>
<evidence type="ECO:0000313" key="3">
    <source>
        <dbReference type="Proteomes" id="UP000182241"/>
    </source>
</evidence>
<feature type="compositionally biased region" description="Gly residues" evidence="1">
    <location>
        <begin position="996"/>
        <end position="1010"/>
    </location>
</feature>
<feature type="region of interest" description="Disordered" evidence="1">
    <location>
        <begin position="919"/>
        <end position="1055"/>
    </location>
</feature>
<evidence type="ECO:0000256" key="1">
    <source>
        <dbReference type="SAM" id="MobiDB-lite"/>
    </source>
</evidence>
<name>A0A1H4VJE4_TSUTY</name>
<feature type="region of interest" description="Disordered" evidence="1">
    <location>
        <begin position="1"/>
        <end position="272"/>
    </location>
</feature>
<feature type="compositionally biased region" description="Low complexity" evidence="1">
    <location>
        <begin position="101"/>
        <end position="117"/>
    </location>
</feature>
<protein>
    <submittedName>
        <fullName evidence="2">Uncharacterized protein</fullName>
    </submittedName>
</protein>